<dbReference type="InterPro" id="IPR050721">
    <property type="entry name" value="Trk_Ktr_HKT_K-transport"/>
</dbReference>
<dbReference type="EMBL" id="BRVP01000006">
    <property type="protein sequence ID" value="GLB52134.1"/>
    <property type="molecule type" value="Genomic_DNA"/>
</dbReference>
<evidence type="ECO:0000313" key="4">
    <source>
        <dbReference type="EMBL" id="GLB52134.1"/>
    </source>
</evidence>
<proteinExistence type="predicted"/>
<dbReference type="Gene3D" id="3.30.70.1450">
    <property type="entry name" value="Regulator of K+ conductance, C-terminal domain"/>
    <property type="match status" value="1"/>
</dbReference>
<feature type="transmembrane region" description="Helical" evidence="2">
    <location>
        <begin position="63"/>
        <end position="89"/>
    </location>
</feature>
<dbReference type="InterPro" id="IPR036721">
    <property type="entry name" value="RCK_C_sf"/>
</dbReference>
<feature type="domain" description="RCK N-terminal" evidence="3">
    <location>
        <begin position="109"/>
        <end position="225"/>
    </location>
</feature>
<dbReference type="Proteomes" id="UP001143545">
    <property type="component" value="Unassembled WGS sequence"/>
</dbReference>
<dbReference type="GO" id="GO:0008324">
    <property type="term" value="F:monoatomic cation transmembrane transporter activity"/>
    <property type="evidence" value="ECO:0007669"/>
    <property type="project" value="InterPro"/>
</dbReference>
<feature type="transmembrane region" description="Helical" evidence="2">
    <location>
        <begin position="9"/>
        <end position="30"/>
    </location>
</feature>
<keyword evidence="2" id="KW-1133">Transmembrane helix</keyword>
<dbReference type="Gene3D" id="3.40.50.720">
    <property type="entry name" value="NAD(P)-binding Rossmann-like Domain"/>
    <property type="match status" value="1"/>
</dbReference>
<evidence type="ECO:0000313" key="5">
    <source>
        <dbReference type="Proteomes" id="UP001143545"/>
    </source>
</evidence>
<dbReference type="SUPFAM" id="SSF116726">
    <property type="entry name" value="TrkA C-terminal domain-like"/>
    <property type="match status" value="1"/>
</dbReference>
<dbReference type="PANTHER" id="PTHR43833">
    <property type="entry name" value="POTASSIUM CHANNEL PROTEIN 2-RELATED-RELATED"/>
    <property type="match status" value="1"/>
</dbReference>
<dbReference type="GO" id="GO:0005886">
    <property type="term" value="C:plasma membrane"/>
    <property type="evidence" value="ECO:0007669"/>
    <property type="project" value="UniProtKB-SubCell"/>
</dbReference>
<dbReference type="Gene3D" id="1.10.287.70">
    <property type="match status" value="1"/>
</dbReference>
<keyword evidence="5" id="KW-1185">Reference proteome</keyword>
<keyword evidence="2" id="KW-0812">Transmembrane</keyword>
<dbReference type="InterPro" id="IPR003148">
    <property type="entry name" value="RCK_N"/>
</dbReference>
<organism evidence="4 5">
    <name type="scientific">Neptunitalea chrysea</name>
    <dbReference type="NCBI Taxonomy" id="1647581"/>
    <lineage>
        <taxon>Bacteria</taxon>
        <taxon>Pseudomonadati</taxon>
        <taxon>Bacteroidota</taxon>
        <taxon>Flavobacteriia</taxon>
        <taxon>Flavobacteriales</taxon>
        <taxon>Flavobacteriaceae</taxon>
        <taxon>Neptunitalea</taxon>
    </lineage>
</organism>
<dbReference type="InterPro" id="IPR036291">
    <property type="entry name" value="NAD(P)-bd_dom_sf"/>
</dbReference>
<sequence>MFKLFRARLYIAIFLLITMIASGVAGYRLIAGYSWVESVWMTMITVSTVGFSEVHPTNDATKIFTIVLIVSSLFVIAYSVSVVTEYLLARSTIYNVKYRRMKKKIDALKNHVIICGYGRNGKQAAEKLKAYKRPFVIVERDEEITNQIPDDFLYILGSANEDEFLLSAGVDRAGCLITALPDDASNLFIVLSARQLNKNLNIISRASNETSLKKLQLAGANKTVMPDKIGGDHMAAMVVLPDLVHFMDQLAFEGKSLINLEEISIDDISRGHKITSILDLDIRKRTGCNVIGYKKPNGEYIVNPESTLLLESHSKLIVLGRPEQILKLNELFRIESNEF</sequence>
<dbReference type="Pfam" id="PF07885">
    <property type="entry name" value="Ion_trans_2"/>
    <property type="match status" value="1"/>
</dbReference>
<dbReference type="AlphaFoldDB" id="A0A9W6B411"/>
<dbReference type="GO" id="GO:0006813">
    <property type="term" value="P:potassium ion transport"/>
    <property type="evidence" value="ECO:0007669"/>
    <property type="project" value="InterPro"/>
</dbReference>
<comment type="caution">
    <text evidence="4">The sequence shown here is derived from an EMBL/GenBank/DDBJ whole genome shotgun (WGS) entry which is preliminary data.</text>
</comment>
<keyword evidence="2" id="KW-0472">Membrane</keyword>
<dbReference type="Pfam" id="PF02254">
    <property type="entry name" value="TrkA_N"/>
    <property type="match status" value="1"/>
</dbReference>
<dbReference type="PROSITE" id="PS51201">
    <property type="entry name" value="RCK_N"/>
    <property type="match status" value="1"/>
</dbReference>
<dbReference type="InterPro" id="IPR006037">
    <property type="entry name" value="RCK_C"/>
</dbReference>
<dbReference type="Pfam" id="PF02080">
    <property type="entry name" value="TrkA_C"/>
    <property type="match status" value="1"/>
</dbReference>
<comment type="subcellular location">
    <subcellularLocation>
        <location evidence="1">Cell membrane</location>
        <topology evidence="1">Multi-pass membrane protein</topology>
    </subcellularLocation>
</comment>
<evidence type="ECO:0000259" key="3">
    <source>
        <dbReference type="PROSITE" id="PS51201"/>
    </source>
</evidence>
<evidence type="ECO:0000256" key="1">
    <source>
        <dbReference type="ARBA" id="ARBA00004651"/>
    </source>
</evidence>
<dbReference type="RefSeq" id="WP_281753238.1">
    <property type="nucleotide sequence ID" value="NZ_BRVP01000006.1"/>
</dbReference>
<dbReference type="SUPFAM" id="SSF81324">
    <property type="entry name" value="Voltage-gated potassium channels"/>
    <property type="match status" value="1"/>
</dbReference>
<name>A0A9W6B411_9FLAO</name>
<protein>
    <submittedName>
        <fullName evidence="4">Potassium transporter TrkA</fullName>
    </submittedName>
</protein>
<gene>
    <name evidence="4" type="ORF">NBRC110019_11730</name>
</gene>
<dbReference type="PANTHER" id="PTHR43833:SF9">
    <property type="entry name" value="POTASSIUM CHANNEL PROTEIN YUGO-RELATED"/>
    <property type="match status" value="1"/>
</dbReference>
<dbReference type="InterPro" id="IPR013099">
    <property type="entry name" value="K_chnl_dom"/>
</dbReference>
<dbReference type="SUPFAM" id="SSF51735">
    <property type="entry name" value="NAD(P)-binding Rossmann-fold domains"/>
    <property type="match status" value="1"/>
</dbReference>
<evidence type="ECO:0000256" key="2">
    <source>
        <dbReference type="SAM" id="Phobius"/>
    </source>
</evidence>
<accession>A0A9W6B411</accession>
<reference evidence="4" key="1">
    <citation type="submission" date="2022-07" db="EMBL/GenBank/DDBJ databases">
        <title>Taxonomy of Novel Oxalotrophic and Methylotrophic Bacteria.</title>
        <authorList>
            <person name="Sahin N."/>
            <person name="Tani A."/>
        </authorList>
    </citation>
    <scope>NUCLEOTIDE SEQUENCE</scope>
    <source>
        <strain evidence="4">AM327</strain>
    </source>
</reference>